<evidence type="ECO:0000313" key="2">
    <source>
        <dbReference type="Proteomes" id="UP000814176"/>
    </source>
</evidence>
<protein>
    <submittedName>
        <fullName evidence="1">Uncharacterized protein</fullName>
    </submittedName>
</protein>
<dbReference type="Proteomes" id="UP000814176">
    <property type="component" value="Unassembled WGS sequence"/>
</dbReference>
<dbReference type="GeneID" id="72005545"/>
<name>A0ABQ8K517_9APHY</name>
<reference evidence="1 2" key="1">
    <citation type="journal article" date="2021" name="Environ. Microbiol.">
        <title>Gene family expansions and transcriptome signatures uncover fungal adaptations to wood decay.</title>
        <authorList>
            <person name="Hage H."/>
            <person name="Miyauchi S."/>
            <person name="Viragh M."/>
            <person name="Drula E."/>
            <person name="Min B."/>
            <person name="Chaduli D."/>
            <person name="Navarro D."/>
            <person name="Favel A."/>
            <person name="Norest M."/>
            <person name="Lesage-Meessen L."/>
            <person name="Balint B."/>
            <person name="Merenyi Z."/>
            <person name="de Eugenio L."/>
            <person name="Morin E."/>
            <person name="Martinez A.T."/>
            <person name="Baldrian P."/>
            <person name="Stursova M."/>
            <person name="Martinez M.J."/>
            <person name="Novotny C."/>
            <person name="Magnuson J.K."/>
            <person name="Spatafora J.W."/>
            <person name="Maurice S."/>
            <person name="Pangilinan J."/>
            <person name="Andreopoulos W."/>
            <person name="LaButti K."/>
            <person name="Hundley H."/>
            <person name="Na H."/>
            <person name="Kuo A."/>
            <person name="Barry K."/>
            <person name="Lipzen A."/>
            <person name="Henrissat B."/>
            <person name="Riley R."/>
            <person name="Ahrendt S."/>
            <person name="Nagy L.G."/>
            <person name="Grigoriev I.V."/>
            <person name="Martin F."/>
            <person name="Rosso M.N."/>
        </authorList>
    </citation>
    <scope>NUCLEOTIDE SEQUENCE [LARGE SCALE GENOMIC DNA]</scope>
    <source>
        <strain evidence="1 2">CIRM-BRFM 1785</strain>
    </source>
</reference>
<gene>
    <name evidence="1" type="ORF">C8Q71DRAFT_779658</name>
</gene>
<proteinExistence type="predicted"/>
<comment type="caution">
    <text evidence="1">The sequence shown here is derived from an EMBL/GenBank/DDBJ whole genome shotgun (WGS) entry which is preliminary data.</text>
</comment>
<evidence type="ECO:0000313" key="1">
    <source>
        <dbReference type="EMBL" id="KAH9832060.1"/>
    </source>
</evidence>
<keyword evidence="2" id="KW-1185">Reference proteome</keyword>
<organism evidence="1 2">
    <name type="scientific">Rhodofomes roseus</name>
    <dbReference type="NCBI Taxonomy" id="34475"/>
    <lineage>
        <taxon>Eukaryota</taxon>
        <taxon>Fungi</taxon>
        <taxon>Dikarya</taxon>
        <taxon>Basidiomycota</taxon>
        <taxon>Agaricomycotina</taxon>
        <taxon>Agaricomycetes</taxon>
        <taxon>Polyporales</taxon>
        <taxon>Rhodofomes</taxon>
    </lineage>
</organism>
<dbReference type="EMBL" id="JADCUA010000023">
    <property type="protein sequence ID" value="KAH9832060.1"/>
    <property type="molecule type" value="Genomic_DNA"/>
</dbReference>
<dbReference type="RefSeq" id="XP_047775106.1">
    <property type="nucleotide sequence ID" value="XM_047924813.1"/>
</dbReference>
<sequence>MKLLHAAGQDAKITTLLLRDGTIYFGVQLVVDVLVATSTYTEVLAVFTAFPGSLTAVIMSRFLLNLRSAANPAEGTTSASMSELHFSGPHSLGGSIVFHEDDNEEMVDEEFTDGGDGQGNTYVHGAEYV</sequence>
<accession>A0ABQ8K517</accession>